<organism evidence="5 6">
    <name type="scientific">Globodera rostochiensis</name>
    <name type="common">Golden nematode worm</name>
    <name type="synonym">Heterodera rostochiensis</name>
    <dbReference type="NCBI Taxonomy" id="31243"/>
    <lineage>
        <taxon>Eukaryota</taxon>
        <taxon>Metazoa</taxon>
        <taxon>Ecdysozoa</taxon>
        <taxon>Nematoda</taxon>
        <taxon>Chromadorea</taxon>
        <taxon>Rhabditida</taxon>
        <taxon>Tylenchina</taxon>
        <taxon>Tylenchomorpha</taxon>
        <taxon>Tylenchoidea</taxon>
        <taxon>Heteroderidae</taxon>
        <taxon>Heteroderinae</taxon>
        <taxon>Globodera</taxon>
    </lineage>
</organism>
<dbReference type="GO" id="GO:0008093">
    <property type="term" value="F:cytoskeletal anchor activity"/>
    <property type="evidence" value="ECO:0007669"/>
    <property type="project" value="InterPro"/>
</dbReference>
<dbReference type="PANTHER" id="PTHR31233">
    <property type="entry name" value="BICAUDAL D FAMILY MEMBER"/>
    <property type="match status" value="1"/>
</dbReference>
<feature type="region of interest" description="Disordered" evidence="4">
    <location>
        <begin position="790"/>
        <end position="851"/>
    </location>
</feature>
<dbReference type="Gene3D" id="6.10.250.2470">
    <property type="match status" value="1"/>
</dbReference>
<feature type="coiled-coil region" evidence="3">
    <location>
        <begin position="69"/>
        <end position="317"/>
    </location>
</feature>
<dbReference type="Pfam" id="PF09730">
    <property type="entry name" value="BicD"/>
    <property type="match status" value="2"/>
</dbReference>
<dbReference type="AlphaFoldDB" id="A0A914HXV6"/>
<feature type="region of interest" description="Disordered" evidence="4">
    <location>
        <begin position="511"/>
        <end position="537"/>
    </location>
</feature>
<dbReference type="Proteomes" id="UP000887572">
    <property type="component" value="Unplaced"/>
</dbReference>
<evidence type="ECO:0000256" key="4">
    <source>
        <dbReference type="SAM" id="MobiDB-lite"/>
    </source>
</evidence>
<dbReference type="GO" id="GO:0070840">
    <property type="term" value="F:dynein complex binding"/>
    <property type="evidence" value="ECO:0007669"/>
    <property type="project" value="InterPro"/>
</dbReference>
<dbReference type="InterPro" id="IPR018477">
    <property type="entry name" value="BICD"/>
</dbReference>
<dbReference type="GO" id="GO:0005829">
    <property type="term" value="C:cytosol"/>
    <property type="evidence" value="ECO:0007669"/>
    <property type="project" value="TreeGrafter"/>
</dbReference>
<evidence type="ECO:0000256" key="3">
    <source>
        <dbReference type="SAM" id="Coils"/>
    </source>
</evidence>
<keyword evidence="2 3" id="KW-0175">Coiled coil</keyword>
<evidence type="ECO:0000256" key="2">
    <source>
        <dbReference type="ARBA" id="ARBA00023054"/>
    </source>
</evidence>
<name>A0A914HXV6_GLORO</name>
<accession>A0A914HXV6</accession>
<keyword evidence="5" id="KW-1185">Reference proteome</keyword>
<dbReference type="GO" id="GO:0034452">
    <property type="term" value="F:dynactin binding"/>
    <property type="evidence" value="ECO:0007669"/>
    <property type="project" value="TreeGrafter"/>
</dbReference>
<dbReference type="WBParaSite" id="Gr19_v10_g5128.t1">
    <property type="protein sequence ID" value="Gr19_v10_g5128.t1"/>
    <property type="gene ID" value="Gr19_v10_g5128"/>
</dbReference>
<dbReference type="PANTHER" id="PTHR31233:SF6">
    <property type="entry name" value="PROTEIN BICAUDAL D"/>
    <property type="match status" value="1"/>
</dbReference>
<sequence>MPVELPPVNLNVKNSAECPAELGHPPATKFLAVRSVFAVTPGLSAGCSDKLIGRVGFGKFSMNADGKIQQSLRDEITKLRERLAVADREKAQAGELGLHLLREKEQLELAHETALKELDSVRVELERTQKQLASVRSNQRHAAATELDHELGLLEDSAKLEAQFTDRVAALEAEGRQLQEQLNIFKLESERLSLELASSQHRVTELETERRSMREELKELKQREQFALNENGELEEENVTLQKQVSSLKSTQIEFESMKLQIKGLLEEVIIMQTEAEEANKLRSLAERQEAEALAAAQQEREQRLALKKEFEQLRNQGHLSTLNSLYLGIKGADRDIVRQLESSFISDNPIETFANNNAREPKDLFSELQGDLADQLNVAQTDNERLKEAKQIQHKLFAQMLLPLFQRLDLSGNFESCDVSKLKEYMALALERFDERMEPQKAAKELEKRAERTRSALREAILLAGRKDARLEIAKEIGTEEAQSQSERRQIVNQLAARLSIVAERIQSADNGTKRLGSPPLNGGESPPPIDFSSPIPAAEATERYPRSPRVLLGPPDLCRPILSQNFLKELEAMKIGTGVEQELFALAGLISESDMRERLLLAAGDDADVDDAQMAYGAAGELLRAIRSEAEQRISARMALEDKDKADLFQNISKLKSQLAIKREQVSSLRSVLRSNKSSTESVLQCLREKFESELRLKDETNEVLRNQLKQFKEDAATFASHRAMFTARCEELQQQVESRQDSLKIAEEEKKTINQLLRMSIQQKLALTQRLEELEMDRERQLQQLRERGGGDSVGHSQPQHSQQQKRVGGGQRGSGGIGHHQPMTRAVRYPGSSSLPNQHNGGPRGKQ</sequence>
<dbReference type="GO" id="GO:0072393">
    <property type="term" value="P:microtubule anchoring at microtubule organizing center"/>
    <property type="evidence" value="ECO:0007669"/>
    <property type="project" value="TreeGrafter"/>
</dbReference>
<feature type="compositionally biased region" description="Gly residues" evidence="4">
    <location>
        <begin position="811"/>
        <end position="822"/>
    </location>
</feature>
<evidence type="ECO:0000313" key="5">
    <source>
        <dbReference type="Proteomes" id="UP000887572"/>
    </source>
</evidence>
<comment type="similarity">
    <text evidence="1">Belongs to the BicD family.</text>
</comment>
<evidence type="ECO:0000313" key="6">
    <source>
        <dbReference type="WBParaSite" id="Gr19_v10_g5128.t1"/>
    </source>
</evidence>
<proteinExistence type="inferred from homology"/>
<protein>
    <submittedName>
        <fullName evidence="6">Uncharacterized protein</fullName>
    </submittedName>
</protein>
<reference evidence="6" key="1">
    <citation type="submission" date="2022-11" db="UniProtKB">
        <authorList>
            <consortium name="WormBaseParasite"/>
        </authorList>
    </citation>
    <scope>IDENTIFICATION</scope>
</reference>
<dbReference type="GO" id="GO:0005794">
    <property type="term" value="C:Golgi apparatus"/>
    <property type="evidence" value="ECO:0007669"/>
    <property type="project" value="TreeGrafter"/>
</dbReference>
<feature type="compositionally biased region" description="Polar residues" evidence="4">
    <location>
        <begin position="835"/>
        <end position="844"/>
    </location>
</feature>
<dbReference type="GO" id="GO:0070507">
    <property type="term" value="P:regulation of microtubule cytoskeleton organization"/>
    <property type="evidence" value="ECO:0007669"/>
    <property type="project" value="TreeGrafter"/>
</dbReference>
<evidence type="ECO:0000256" key="1">
    <source>
        <dbReference type="ARBA" id="ARBA00010061"/>
    </source>
</evidence>